<organism evidence="1 2">
    <name type="scientific">Burkholderia vietnamiensis (strain G4 / LMG 22486)</name>
    <name type="common">Burkholderia cepacia (strain R1808)</name>
    <dbReference type="NCBI Taxonomy" id="269482"/>
    <lineage>
        <taxon>Bacteria</taxon>
        <taxon>Pseudomonadati</taxon>
        <taxon>Pseudomonadota</taxon>
        <taxon>Betaproteobacteria</taxon>
        <taxon>Burkholderiales</taxon>
        <taxon>Burkholderiaceae</taxon>
        <taxon>Burkholderia</taxon>
        <taxon>Burkholderia cepacia complex</taxon>
    </lineage>
</organism>
<dbReference type="eggNOG" id="ENOG50324F0">
    <property type="taxonomic scope" value="Bacteria"/>
</dbReference>
<dbReference type="KEGG" id="bvi:Bcep1808_3246"/>
<evidence type="ECO:0000313" key="1">
    <source>
        <dbReference type="EMBL" id="ABO56236.1"/>
    </source>
</evidence>
<dbReference type="EMBL" id="CP000614">
    <property type="protein sequence ID" value="ABO56236.1"/>
    <property type="molecule type" value="Genomic_DNA"/>
</dbReference>
<dbReference type="AlphaFoldDB" id="A4JIY3"/>
<name>A4JIY3_BURVG</name>
<protein>
    <submittedName>
        <fullName evidence="1">Uncharacterized protein</fullName>
    </submittedName>
</protein>
<proteinExistence type="predicted"/>
<reference evidence="2" key="1">
    <citation type="submission" date="2007-03" db="EMBL/GenBank/DDBJ databases">
        <title>Complete sequence of chromosome 1 of Burkholderia vietnamiensis G4.</title>
        <authorList>
            <consortium name="US DOE Joint Genome Institute"/>
            <person name="Copeland A."/>
            <person name="Lucas S."/>
            <person name="Lapidus A."/>
            <person name="Barry K."/>
            <person name="Detter J.C."/>
            <person name="Glavina del Rio T."/>
            <person name="Hammon N."/>
            <person name="Israni S."/>
            <person name="Dalin E."/>
            <person name="Tice H."/>
            <person name="Pitluck S."/>
            <person name="Chain P."/>
            <person name="Malfatti S."/>
            <person name="Shin M."/>
            <person name="Vergez L."/>
            <person name="Schmutz J."/>
            <person name="Larimer F."/>
            <person name="Land M."/>
            <person name="Hauser L."/>
            <person name="Kyrpides N."/>
            <person name="Tiedje J."/>
            <person name="Richardson P."/>
        </authorList>
    </citation>
    <scope>NUCLEOTIDE SEQUENCE [LARGE SCALE GENOMIC DNA]</scope>
    <source>
        <strain evidence="2">G4 / LMG 22486</strain>
    </source>
</reference>
<sequence length="116" mass="12914">MSITIERTPLTLQWEGQDIQVEQLGIRLPFARKPENLKDMSASGDYLVYVTETRTMTPEEFDGFAANLLVSRDWLAGKGGYVGQGRLCVEVHAPGRPYLYVDPSGGDYARYAARLG</sequence>
<accession>A4JIY3</accession>
<dbReference type="Proteomes" id="UP000002287">
    <property type="component" value="Chromosome 1"/>
</dbReference>
<dbReference type="HOGENOM" id="CLU_1853581_0_0_4"/>
<gene>
    <name evidence="1" type="ordered locus">Bcep1808_3246</name>
</gene>
<evidence type="ECO:0000313" key="2">
    <source>
        <dbReference type="Proteomes" id="UP000002287"/>
    </source>
</evidence>